<feature type="domain" description="Rab-GAP TBC" evidence="3">
    <location>
        <begin position="31"/>
        <end position="357"/>
    </location>
</feature>
<reference evidence="4" key="1">
    <citation type="submission" date="2020-07" db="EMBL/GenBank/DDBJ databases">
        <title>Draft Genome Sequence of a Deep-Sea Yeast, Naganishia (Cryptococcus) liquefaciens strain N6.</title>
        <authorList>
            <person name="Han Y.W."/>
            <person name="Kajitani R."/>
            <person name="Morimoto H."/>
            <person name="Parhat M."/>
            <person name="Tsubouchi H."/>
            <person name="Bakenova O."/>
            <person name="Ogata M."/>
            <person name="Argunhan B."/>
            <person name="Aoki R."/>
            <person name="Kajiwara S."/>
            <person name="Itoh T."/>
            <person name="Iwasaki H."/>
        </authorList>
    </citation>
    <scope>NUCLEOTIDE SEQUENCE</scope>
    <source>
        <strain evidence="4">N6</strain>
    </source>
</reference>
<dbReference type="PROSITE" id="PS50086">
    <property type="entry name" value="TBC_RABGAP"/>
    <property type="match status" value="1"/>
</dbReference>
<comment type="caution">
    <text evidence="4">The sequence shown here is derived from an EMBL/GenBank/DDBJ whole genome shotgun (WGS) entry which is preliminary data.</text>
</comment>
<protein>
    <recommendedName>
        <fullName evidence="3">Rab-GAP TBC domain-containing protein</fullName>
    </recommendedName>
</protein>
<feature type="compositionally biased region" description="Low complexity" evidence="2">
    <location>
        <begin position="645"/>
        <end position="654"/>
    </location>
</feature>
<feature type="compositionally biased region" description="Low complexity" evidence="2">
    <location>
        <begin position="105"/>
        <end position="114"/>
    </location>
</feature>
<organism evidence="4 5">
    <name type="scientific">Naganishia liquefaciens</name>
    <dbReference type="NCBI Taxonomy" id="104408"/>
    <lineage>
        <taxon>Eukaryota</taxon>
        <taxon>Fungi</taxon>
        <taxon>Dikarya</taxon>
        <taxon>Basidiomycota</taxon>
        <taxon>Agaricomycotina</taxon>
        <taxon>Tremellomycetes</taxon>
        <taxon>Filobasidiales</taxon>
        <taxon>Filobasidiaceae</taxon>
        <taxon>Naganishia</taxon>
    </lineage>
</organism>
<dbReference type="Gene3D" id="1.10.8.270">
    <property type="entry name" value="putative rabgap domain of human tbc1 domain family member 14 like domains"/>
    <property type="match status" value="1"/>
</dbReference>
<dbReference type="Pfam" id="PF00566">
    <property type="entry name" value="RabGAP-TBC"/>
    <property type="match status" value="2"/>
</dbReference>
<feature type="region of interest" description="Disordered" evidence="2">
    <location>
        <begin position="645"/>
        <end position="704"/>
    </location>
</feature>
<evidence type="ECO:0000259" key="3">
    <source>
        <dbReference type="PROSITE" id="PS50086"/>
    </source>
</evidence>
<proteinExistence type="predicted"/>
<dbReference type="PANTHER" id="PTHR22957:SF337">
    <property type="entry name" value="TBC1 DOMAIN FAMILY MEMBER 5"/>
    <property type="match status" value="1"/>
</dbReference>
<keyword evidence="1" id="KW-0343">GTPase activation</keyword>
<name>A0A8H3TXP1_9TREE</name>
<accession>A0A8H3TXP1</accession>
<dbReference type="PANTHER" id="PTHR22957">
    <property type="entry name" value="TBC1 DOMAIN FAMILY MEMBER GTPASE-ACTIVATING PROTEIN"/>
    <property type="match status" value="1"/>
</dbReference>
<evidence type="ECO:0000313" key="5">
    <source>
        <dbReference type="Proteomes" id="UP000620104"/>
    </source>
</evidence>
<dbReference type="Proteomes" id="UP000620104">
    <property type="component" value="Unassembled WGS sequence"/>
</dbReference>
<evidence type="ECO:0000313" key="4">
    <source>
        <dbReference type="EMBL" id="GHJ88084.1"/>
    </source>
</evidence>
<keyword evidence="5" id="KW-1185">Reference proteome</keyword>
<dbReference type="GO" id="GO:0005096">
    <property type="term" value="F:GTPase activator activity"/>
    <property type="evidence" value="ECO:0007669"/>
    <property type="project" value="UniProtKB-KW"/>
</dbReference>
<sequence>MTVFSHPDLTLQDLQEQATSKPGLGQPEDELGGITLRSVFWRIYLGTLNLHQVLSTAPRAALRESLQDRRDFYDKVRRKWLISPDGRWATDCTKPDADPEVVGEAGSASSTSSGKWDPLNLGESNPWQIWFQQCELRATIEKDVERTFPDIPYFADPYLRTILKTILFIWAVENPDIGYRQGMHELLAVILLVCDRDSLERDPQSVPIPGNSHLSLPMSPLLDSFDDGRHSPSGAKMEDAMFMVLDRRYLEHDAWQLFAVLMQHARHWYEWRRETVEGSLAQSRRQYTKPVKGRIIEMSEHLQGVLLSRVDPVLAKRLDDVAIEGQIWGIRWIRLMFTRELPFSSAIRLWDGLFAMRVQMDNLIESICVALLLRIRQLIIPEDYGSILSLLLRYPAGSIDLPLDTSLILRQALQILHSPSAATGAAVALENHHVLGIQPLHQDSLNNTATSSASSTHRGKRTPSILPKSGMIGTSSPAKTYGFESFTRGLIDRAQASGIDKALLSTVSTISEFRKNLPELPATSTSSNFPFRSFTPESSSTPRAMTQFPNLESLSSHVPSPHMPPRTLLDAEREIAELRLAMVGMGKTMHNWLGALEELRSTNTDSRAEVARQGLRRLQRTLIDGANTTTSDLKDWAWSQELATTPSVSSTSSSNDPLEAGDNVHLPPVKLVGASNATSDNSAKAASQQTPKEKDSAGWTPTLHSSASLIGHVGSTTQAPKALNQEALAEQSKRFNATELCHTLGGGEENLRPVDQTQYQPRSIDPIVTISSTETVLDSIDQPHNPNTGSEVELDPLSGLEVNHEPGVSTFGMKRLSREPPLRGLGFM</sequence>
<dbReference type="EMBL" id="BLZA01000028">
    <property type="protein sequence ID" value="GHJ88084.1"/>
    <property type="molecule type" value="Genomic_DNA"/>
</dbReference>
<dbReference type="Gene3D" id="1.10.472.80">
    <property type="entry name" value="Ypt/Rab-GAP domain of gyp1p, domain 3"/>
    <property type="match status" value="1"/>
</dbReference>
<dbReference type="InterPro" id="IPR000195">
    <property type="entry name" value="Rab-GAP-TBC_dom"/>
</dbReference>
<gene>
    <name evidence="4" type="ORF">NliqN6_4486</name>
</gene>
<dbReference type="InterPro" id="IPR035969">
    <property type="entry name" value="Rab-GAP_TBC_sf"/>
</dbReference>
<dbReference type="SMART" id="SM00164">
    <property type="entry name" value="TBC"/>
    <property type="match status" value="1"/>
</dbReference>
<dbReference type="SUPFAM" id="SSF47923">
    <property type="entry name" value="Ypt/Rab-GAP domain of gyp1p"/>
    <property type="match status" value="2"/>
</dbReference>
<feature type="region of interest" description="Disordered" evidence="2">
    <location>
        <begin position="92"/>
        <end position="116"/>
    </location>
</feature>
<evidence type="ECO:0000256" key="1">
    <source>
        <dbReference type="ARBA" id="ARBA00022468"/>
    </source>
</evidence>
<feature type="compositionally biased region" description="Polar residues" evidence="2">
    <location>
        <begin position="675"/>
        <end position="690"/>
    </location>
</feature>
<feature type="region of interest" description="Disordered" evidence="2">
    <location>
        <begin position="446"/>
        <end position="471"/>
    </location>
</feature>
<dbReference type="AlphaFoldDB" id="A0A8H3TXP1"/>
<dbReference type="OrthoDB" id="27140at2759"/>
<evidence type="ECO:0000256" key="2">
    <source>
        <dbReference type="SAM" id="MobiDB-lite"/>
    </source>
</evidence>
<feature type="region of interest" description="Disordered" evidence="2">
    <location>
        <begin position="805"/>
        <end position="828"/>
    </location>
</feature>